<dbReference type="AlphaFoldDB" id="A0A8A1LJX6"/>
<feature type="region of interest" description="Disordered" evidence="1">
    <location>
        <begin position="89"/>
        <end position="171"/>
    </location>
</feature>
<proteinExistence type="predicted"/>
<organism evidence="2 3">
    <name type="scientific">Ajellomyces capsulatus (strain H88)</name>
    <name type="common">Darling's disease fungus</name>
    <name type="synonym">Histoplasma capsulatum</name>
    <dbReference type="NCBI Taxonomy" id="544711"/>
    <lineage>
        <taxon>Eukaryota</taxon>
        <taxon>Fungi</taxon>
        <taxon>Dikarya</taxon>
        <taxon>Ascomycota</taxon>
        <taxon>Pezizomycotina</taxon>
        <taxon>Eurotiomycetes</taxon>
        <taxon>Eurotiomycetidae</taxon>
        <taxon>Onygenales</taxon>
        <taxon>Ajellomycetaceae</taxon>
        <taxon>Histoplasma</taxon>
    </lineage>
</organism>
<feature type="compositionally biased region" description="Low complexity" evidence="1">
    <location>
        <begin position="125"/>
        <end position="141"/>
    </location>
</feature>
<dbReference type="EMBL" id="CP069103">
    <property type="protein sequence ID" value="QSS52754.1"/>
    <property type="molecule type" value="Genomic_DNA"/>
</dbReference>
<accession>A0A8A1LJX6</accession>
<gene>
    <name evidence="2" type="ORF">I7I53_08484</name>
</gene>
<dbReference type="VEuPathDB" id="FungiDB:I7I53_08484"/>
<dbReference type="Proteomes" id="UP000663419">
    <property type="component" value="Chromosome 2"/>
</dbReference>
<evidence type="ECO:0000256" key="1">
    <source>
        <dbReference type="SAM" id="MobiDB-lite"/>
    </source>
</evidence>
<evidence type="ECO:0000313" key="3">
    <source>
        <dbReference type="Proteomes" id="UP000663419"/>
    </source>
</evidence>
<name>A0A8A1LJX6_AJEC8</name>
<protein>
    <submittedName>
        <fullName evidence="2">Streptomycin biosynthesis protein StrI</fullName>
    </submittedName>
</protein>
<evidence type="ECO:0000313" key="2">
    <source>
        <dbReference type="EMBL" id="QSS52754.1"/>
    </source>
</evidence>
<sequence>MSYDIAHTIRFCASYCWKIGLWARSFLWNTRSRLVGIISPTASYGVTGAAKPPMATGACSQNVLTTSTLSSGSFATHPRERLMVTHTTPHNQSLPWALSPNSANRANPSPPATQQIASPVPQRKTASTAPSRSTRTASSPRDVLAGPLKLSAQISKIRSRHTAWPQRSRYS</sequence>
<reference evidence="2" key="1">
    <citation type="submission" date="2021-01" db="EMBL/GenBank/DDBJ databases">
        <title>Chromosome-level genome assembly of a human fungal pathogen reveals clustering of transcriptionally co-regulated genes.</title>
        <authorList>
            <person name="Voorhies M."/>
            <person name="Cohen S."/>
            <person name="Shea T.P."/>
            <person name="Petrus S."/>
            <person name="Munoz J.F."/>
            <person name="Poplawski S."/>
            <person name="Goldman W.E."/>
            <person name="Michael T."/>
            <person name="Cuomo C.A."/>
            <person name="Sil A."/>
            <person name="Beyhan S."/>
        </authorList>
    </citation>
    <scope>NUCLEOTIDE SEQUENCE</scope>
    <source>
        <strain evidence="2">H88</strain>
    </source>
</reference>